<evidence type="ECO:0000256" key="4">
    <source>
        <dbReference type="ARBA" id="ARBA00022741"/>
    </source>
</evidence>
<evidence type="ECO:0000313" key="13">
    <source>
        <dbReference type="EMBL" id="KAF5330861.1"/>
    </source>
</evidence>
<evidence type="ECO:0000256" key="2">
    <source>
        <dbReference type="ARBA" id="ARBA00007733"/>
    </source>
</evidence>
<evidence type="ECO:0000259" key="12">
    <source>
        <dbReference type="PROSITE" id="PS51722"/>
    </source>
</evidence>
<evidence type="ECO:0000256" key="10">
    <source>
        <dbReference type="SAM" id="MobiDB-lite"/>
    </source>
</evidence>
<keyword evidence="11" id="KW-1133">Transmembrane helix</keyword>
<keyword evidence="4" id="KW-0547">Nucleotide-binding</keyword>
<keyword evidence="11" id="KW-0472">Membrane</keyword>
<evidence type="ECO:0000256" key="1">
    <source>
        <dbReference type="ARBA" id="ARBA00004173"/>
    </source>
</evidence>
<dbReference type="FunFam" id="2.40.30.10:FF:000008">
    <property type="entry name" value="Translation initiation factor IF-2"/>
    <property type="match status" value="1"/>
</dbReference>
<dbReference type="InterPro" id="IPR000178">
    <property type="entry name" value="TF_IF2_bacterial-like"/>
</dbReference>
<evidence type="ECO:0000256" key="9">
    <source>
        <dbReference type="ARBA" id="ARBA00044200"/>
    </source>
</evidence>
<keyword evidence="8" id="KW-0342">GTP-binding</keyword>
<dbReference type="PANTHER" id="PTHR43381:SF20">
    <property type="entry name" value="TRANSLATION INITIATION FACTOR IF-2, MITOCHONDRIAL"/>
    <property type="match status" value="1"/>
</dbReference>
<dbReference type="GO" id="GO:0003743">
    <property type="term" value="F:translation initiation factor activity"/>
    <property type="evidence" value="ECO:0007669"/>
    <property type="project" value="UniProtKB-KW"/>
</dbReference>
<dbReference type="CDD" id="cd03692">
    <property type="entry name" value="mtIF2_IVc"/>
    <property type="match status" value="1"/>
</dbReference>
<accession>A0A8H5BX24</accession>
<evidence type="ECO:0000256" key="11">
    <source>
        <dbReference type="SAM" id="Phobius"/>
    </source>
</evidence>
<keyword evidence="7" id="KW-0496">Mitochondrion</keyword>
<dbReference type="InterPro" id="IPR015760">
    <property type="entry name" value="TIF_IF2"/>
</dbReference>
<proteinExistence type="inferred from homology"/>
<feature type="compositionally biased region" description="Polar residues" evidence="10">
    <location>
        <begin position="77"/>
        <end position="111"/>
    </location>
</feature>
<dbReference type="FunFam" id="3.40.50.300:FF:000019">
    <property type="entry name" value="Translation initiation factor IF-2"/>
    <property type="match status" value="1"/>
</dbReference>
<feature type="transmembrane region" description="Helical" evidence="11">
    <location>
        <begin position="297"/>
        <end position="318"/>
    </location>
</feature>
<keyword evidence="11" id="KW-0812">Transmembrane</keyword>
<protein>
    <recommendedName>
        <fullName evidence="9">Translation initiation factor IF-2, mitochondrial</fullName>
    </recommendedName>
</protein>
<feature type="region of interest" description="Disordered" evidence="10">
    <location>
        <begin position="26"/>
        <end position="197"/>
    </location>
</feature>
<dbReference type="SUPFAM" id="SSF52540">
    <property type="entry name" value="P-loop containing nucleoside triphosphate hydrolases"/>
    <property type="match status" value="1"/>
</dbReference>
<dbReference type="PRINTS" id="PR00315">
    <property type="entry name" value="ELONGATNFCT"/>
</dbReference>
<evidence type="ECO:0000256" key="3">
    <source>
        <dbReference type="ARBA" id="ARBA00022540"/>
    </source>
</evidence>
<dbReference type="GO" id="GO:0005525">
    <property type="term" value="F:GTP binding"/>
    <property type="evidence" value="ECO:0007669"/>
    <property type="project" value="UniProtKB-KW"/>
</dbReference>
<evidence type="ECO:0000256" key="6">
    <source>
        <dbReference type="ARBA" id="ARBA00022946"/>
    </source>
</evidence>
<dbReference type="OrthoDB" id="361630at2759"/>
<keyword evidence="5" id="KW-0648">Protein biosynthesis</keyword>
<dbReference type="CDD" id="cd01887">
    <property type="entry name" value="IF2_eIF5B"/>
    <property type="match status" value="1"/>
</dbReference>
<dbReference type="FunFam" id="3.40.50.10050:FF:000001">
    <property type="entry name" value="Translation initiation factor IF-2"/>
    <property type="match status" value="1"/>
</dbReference>
<evidence type="ECO:0000256" key="8">
    <source>
        <dbReference type="ARBA" id="ARBA00023134"/>
    </source>
</evidence>
<dbReference type="PANTHER" id="PTHR43381">
    <property type="entry name" value="TRANSLATION INITIATION FACTOR IF-2-RELATED"/>
    <property type="match status" value="1"/>
</dbReference>
<dbReference type="NCBIfam" id="TIGR00487">
    <property type="entry name" value="IF-2"/>
    <property type="match status" value="1"/>
</dbReference>
<evidence type="ECO:0000256" key="7">
    <source>
        <dbReference type="ARBA" id="ARBA00023128"/>
    </source>
</evidence>
<comment type="subcellular location">
    <subcellularLocation>
        <location evidence="1">Mitochondrion</location>
    </subcellularLocation>
</comment>
<dbReference type="GO" id="GO:0003924">
    <property type="term" value="F:GTPase activity"/>
    <property type="evidence" value="ECO:0007669"/>
    <property type="project" value="InterPro"/>
</dbReference>
<dbReference type="GO" id="GO:0005739">
    <property type="term" value="C:mitochondrion"/>
    <property type="evidence" value="ECO:0007669"/>
    <property type="project" value="UniProtKB-SubCell"/>
</dbReference>
<dbReference type="HAMAP" id="MF_00100_B">
    <property type="entry name" value="IF_2_B"/>
    <property type="match status" value="1"/>
</dbReference>
<feature type="compositionally biased region" description="Polar residues" evidence="10">
    <location>
        <begin position="133"/>
        <end position="161"/>
    </location>
</feature>
<keyword evidence="6" id="KW-0809">Transit peptide</keyword>
<dbReference type="SUPFAM" id="SSF50447">
    <property type="entry name" value="Translation proteins"/>
    <property type="match status" value="2"/>
</dbReference>
<dbReference type="InterPro" id="IPR009000">
    <property type="entry name" value="Transl_B-barrel_sf"/>
</dbReference>
<dbReference type="InterPro" id="IPR000795">
    <property type="entry name" value="T_Tr_GTP-bd_dom"/>
</dbReference>
<dbReference type="EMBL" id="JAACJJ010000001">
    <property type="protein sequence ID" value="KAF5330861.1"/>
    <property type="molecule type" value="Genomic_DNA"/>
</dbReference>
<dbReference type="Gene3D" id="3.40.50.10050">
    <property type="entry name" value="Translation initiation factor IF- 2, domain 3"/>
    <property type="match status" value="1"/>
</dbReference>
<name>A0A8H5BX24_9AGAR</name>
<dbReference type="Pfam" id="PF11987">
    <property type="entry name" value="IF-2"/>
    <property type="match status" value="1"/>
</dbReference>
<evidence type="ECO:0000313" key="14">
    <source>
        <dbReference type="Proteomes" id="UP000567179"/>
    </source>
</evidence>
<dbReference type="Proteomes" id="UP000567179">
    <property type="component" value="Unassembled WGS sequence"/>
</dbReference>
<dbReference type="Gene3D" id="3.40.50.300">
    <property type="entry name" value="P-loop containing nucleotide triphosphate hydrolases"/>
    <property type="match status" value="1"/>
</dbReference>
<dbReference type="NCBIfam" id="TIGR00231">
    <property type="entry name" value="small_GTP"/>
    <property type="match status" value="1"/>
</dbReference>
<feature type="compositionally biased region" description="Low complexity" evidence="10">
    <location>
        <begin position="112"/>
        <end position="124"/>
    </location>
</feature>
<feature type="domain" description="Tr-type G" evidence="12">
    <location>
        <begin position="378"/>
        <end position="554"/>
    </location>
</feature>
<dbReference type="SUPFAM" id="SSF52156">
    <property type="entry name" value="Initiation factor IF2/eIF5b, domain 3"/>
    <property type="match status" value="1"/>
</dbReference>
<sequence>MHRNCRVLAVFRNQCGCRSLATASAVQLKPKAQERNTESKSSSQTDASRPAKLPSAKSWTIPPPPPSIATSTRRPPITSSRPQQPSPTRWTPSPQRPTASPRSNTPIPTHTSSAPSAKSWSPPSQRLAESAMYQRTSRDFSPSHPSQRPSLSPAPAQNPSQLPKGVPVTPKDWSRPQPIASSVKETHHPSSSHRPSFVSGAILAGKWDSFARSPSRSTEPSTESSRPESRARDMRSHSSPDARSSYISSGPISTGMRFQERGNARPIQPSQPRTLPSAKELKTNVKPRRRTQKRKDVFIPSTLTVASLASILGVKLAYLQRTMKRVGMTEEANYDYILTSDYAVLLAEEMNFNPVVDDEAAFDILPPPPHSNPSSLPHRPPVVTIMGHVDHGKTTLLDTLRSASVAKGEAGGITQHIGAFSVPVKNSSEGPQTITFLDTPGHAAFSAMRARGADVTDIVVLVVAADDGIMPQTKEVINLLKKEDSEISLVVAINKVDKPGADTDAVKLALMAEGVQLEEFGGDVPAVHVSGLTGEGLPELVETLSMVAEMQDLRAEHEGPVFGHVLESNFHKGLGPVATVLIARGCLEPGSLVISGVSQGKVRLMKDSNGNAVKKALPGMAVTVSGWKTLPKAGDEVLMGSESDIKKALANREKKLEEQAQQQDIEAINAARLLERNARAEGIDTMDIHTATDTSGPKELKLIIKADVSGSGEALKGALDAMGNKIAVSRVISTAVGDVTESDVTLAKAANATLIGFSVSVPRSIRNLASQNGVQIFTSDIIYRLVDDVRASLIDMLPKIVETKVVGEANVQQLFDIQLKGGKSMKVAGCRITNGKVEKIKAARVVRGGETVHEGMLDTMRQLKKDITEARKGVECGLSFKEFEDLREGDLIQTYETIAKPGIL</sequence>
<dbReference type="Pfam" id="PF22042">
    <property type="entry name" value="EF-G_D2"/>
    <property type="match status" value="1"/>
</dbReference>
<organism evidence="13 14">
    <name type="scientific">Psilocybe cf. subviscida</name>
    <dbReference type="NCBI Taxonomy" id="2480587"/>
    <lineage>
        <taxon>Eukaryota</taxon>
        <taxon>Fungi</taxon>
        <taxon>Dikarya</taxon>
        <taxon>Basidiomycota</taxon>
        <taxon>Agaricomycotina</taxon>
        <taxon>Agaricomycetes</taxon>
        <taxon>Agaricomycetidae</taxon>
        <taxon>Agaricales</taxon>
        <taxon>Agaricineae</taxon>
        <taxon>Strophariaceae</taxon>
        <taxon>Psilocybe</taxon>
    </lineage>
</organism>
<evidence type="ECO:0000256" key="5">
    <source>
        <dbReference type="ARBA" id="ARBA00022917"/>
    </source>
</evidence>
<feature type="compositionally biased region" description="Polar residues" evidence="10">
    <location>
        <begin position="241"/>
        <end position="252"/>
    </location>
</feature>
<comment type="similarity">
    <text evidence="2">Belongs to the TRAFAC class translation factor GTPase superfamily. Classic translation factor GTPase family. IF-2 subfamily.</text>
</comment>
<feature type="compositionally biased region" description="Low complexity" evidence="10">
    <location>
        <begin position="211"/>
        <end position="224"/>
    </location>
</feature>
<feature type="compositionally biased region" description="Basic and acidic residues" evidence="10">
    <location>
        <begin position="225"/>
        <end position="240"/>
    </location>
</feature>
<keyword evidence="3" id="KW-0396">Initiation factor</keyword>
<keyword evidence="14" id="KW-1185">Reference proteome</keyword>
<dbReference type="InterPro" id="IPR036925">
    <property type="entry name" value="TIF_IF2_dom3_sf"/>
</dbReference>
<gene>
    <name evidence="13" type="ORF">D9619_005863</name>
</gene>
<dbReference type="Pfam" id="PF00009">
    <property type="entry name" value="GTP_EFTU"/>
    <property type="match status" value="1"/>
</dbReference>
<dbReference type="PROSITE" id="PS51722">
    <property type="entry name" value="G_TR_2"/>
    <property type="match status" value="1"/>
</dbReference>
<feature type="region of interest" description="Disordered" evidence="10">
    <location>
        <begin position="209"/>
        <end position="289"/>
    </location>
</feature>
<dbReference type="InterPro" id="IPR027417">
    <property type="entry name" value="P-loop_NTPase"/>
</dbReference>
<dbReference type="AlphaFoldDB" id="A0A8H5BX24"/>
<reference evidence="13 14" key="1">
    <citation type="journal article" date="2020" name="ISME J.">
        <title>Uncovering the hidden diversity of litter-decomposition mechanisms in mushroom-forming fungi.</title>
        <authorList>
            <person name="Floudas D."/>
            <person name="Bentzer J."/>
            <person name="Ahren D."/>
            <person name="Johansson T."/>
            <person name="Persson P."/>
            <person name="Tunlid A."/>
        </authorList>
    </citation>
    <scope>NUCLEOTIDE SEQUENCE [LARGE SCALE GENOMIC DNA]</scope>
    <source>
        <strain evidence="13 14">CBS 101986</strain>
    </source>
</reference>
<comment type="caution">
    <text evidence="13">The sequence shown here is derived from an EMBL/GenBank/DDBJ whole genome shotgun (WGS) entry which is preliminary data.</text>
</comment>
<dbReference type="Gene3D" id="2.40.30.10">
    <property type="entry name" value="Translation factors"/>
    <property type="match status" value="2"/>
</dbReference>
<dbReference type="InterPro" id="IPR053905">
    <property type="entry name" value="EF-G-like_DII"/>
</dbReference>
<dbReference type="InterPro" id="IPR023115">
    <property type="entry name" value="TIF_IF2_dom3"/>
</dbReference>
<dbReference type="InterPro" id="IPR005225">
    <property type="entry name" value="Small_GTP-bd"/>
</dbReference>